<feature type="transmembrane region" description="Helical" evidence="5">
    <location>
        <begin position="31"/>
        <end position="56"/>
    </location>
</feature>
<dbReference type="GO" id="GO:0005524">
    <property type="term" value="F:ATP binding"/>
    <property type="evidence" value="ECO:0007669"/>
    <property type="project" value="UniProtKB-KW"/>
</dbReference>
<dbReference type="PROSITE" id="PS00211">
    <property type="entry name" value="ABC_TRANSPORTER_1"/>
    <property type="match status" value="1"/>
</dbReference>
<dbReference type="RefSeq" id="WP_309797479.1">
    <property type="nucleotide sequence ID" value="NZ_BAAAHY010000001.1"/>
</dbReference>
<dbReference type="PANTHER" id="PTHR43394:SF1">
    <property type="entry name" value="ATP-BINDING CASSETTE SUB-FAMILY B MEMBER 10, MITOCHONDRIAL"/>
    <property type="match status" value="1"/>
</dbReference>
<dbReference type="PROSITE" id="PS50893">
    <property type="entry name" value="ABC_TRANSPORTER_2"/>
    <property type="match status" value="1"/>
</dbReference>
<evidence type="ECO:0000256" key="5">
    <source>
        <dbReference type="SAM" id="Phobius"/>
    </source>
</evidence>
<proteinExistence type="predicted"/>
<dbReference type="EMBL" id="JAVDQF010000001">
    <property type="protein sequence ID" value="MDR6269289.1"/>
    <property type="molecule type" value="Genomic_DNA"/>
</dbReference>
<comment type="subcellular location">
    <subcellularLocation>
        <location evidence="1">Cell membrane</location>
        <topology evidence="1">Multi-pass membrane protein</topology>
    </subcellularLocation>
</comment>
<dbReference type="PANTHER" id="PTHR43394">
    <property type="entry name" value="ATP-DEPENDENT PERMEASE MDL1, MITOCHONDRIAL"/>
    <property type="match status" value="1"/>
</dbReference>
<protein>
    <submittedName>
        <fullName evidence="8">ABC transport system ATP-binding protein</fullName>
    </submittedName>
</protein>
<evidence type="ECO:0000313" key="8">
    <source>
        <dbReference type="EMBL" id="MDR6269289.1"/>
    </source>
</evidence>
<dbReference type="InterPro" id="IPR036640">
    <property type="entry name" value="ABC1_TM_sf"/>
</dbReference>
<evidence type="ECO:0000259" key="7">
    <source>
        <dbReference type="PROSITE" id="PS50929"/>
    </source>
</evidence>
<evidence type="ECO:0000256" key="2">
    <source>
        <dbReference type="ARBA" id="ARBA00022692"/>
    </source>
</evidence>
<dbReference type="Pfam" id="PF00005">
    <property type="entry name" value="ABC_tran"/>
    <property type="match status" value="1"/>
</dbReference>
<reference evidence="8 9" key="1">
    <citation type="submission" date="2023-07" db="EMBL/GenBank/DDBJ databases">
        <title>Sequencing the genomes of 1000 actinobacteria strains.</title>
        <authorList>
            <person name="Klenk H.-P."/>
        </authorList>
    </citation>
    <scope>NUCLEOTIDE SEQUENCE [LARGE SCALE GENOMIC DNA]</scope>
    <source>
        <strain evidence="8 9">DSM 14555</strain>
    </source>
</reference>
<dbReference type="Gene3D" id="1.20.1560.10">
    <property type="entry name" value="ABC transporter type 1, transmembrane domain"/>
    <property type="match status" value="1"/>
</dbReference>
<gene>
    <name evidence="8" type="ORF">JOE69_001527</name>
</gene>
<organism evidence="8 9">
    <name type="scientific">Arthrobacter russicus</name>
    <dbReference type="NCBI Taxonomy" id="172040"/>
    <lineage>
        <taxon>Bacteria</taxon>
        <taxon>Bacillati</taxon>
        <taxon>Actinomycetota</taxon>
        <taxon>Actinomycetes</taxon>
        <taxon>Micrococcales</taxon>
        <taxon>Micrococcaceae</taxon>
        <taxon>Arthrobacter</taxon>
    </lineage>
</organism>
<dbReference type="InterPro" id="IPR003439">
    <property type="entry name" value="ABC_transporter-like_ATP-bd"/>
</dbReference>
<evidence type="ECO:0000256" key="4">
    <source>
        <dbReference type="ARBA" id="ARBA00023136"/>
    </source>
</evidence>
<feature type="transmembrane region" description="Helical" evidence="5">
    <location>
        <begin position="248"/>
        <end position="269"/>
    </location>
</feature>
<keyword evidence="8" id="KW-0067">ATP-binding</keyword>
<feature type="transmembrane region" description="Helical" evidence="5">
    <location>
        <begin position="139"/>
        <end position="158"/>
    </location>
</feature>
<feature type="transmembrane region" description="Helical" evidence="5">
    <location>
        <begin position="68"/>
        <end position="86"/>
    </location>
</feature>
<feature type="transmembrane region" description="Helical" evidence="5">
    <location>
        <begin position="275"/>
        <end position="295"/>
    </location>
</feature>
<dbReference type="PROSITE" id="PS50929">
    <property type="entry name" value="ABC_TM1F"/>
    <property type="match status" value="1"/>
</dbReference>
<dbReference type="InterPro" id="IPR017871">
    <property type="entry name" value="ABC_transporter-like_CS"/>
</dbReference>
<dbReference type="Proteomes" id="UP001185069">
    <property type="component" value="Unassembled WGS sequence"/>
</dbReference>
<evidence type="ECO:0000313" key="9">
    <source>
        <dbReference type="Proteomes" id="UP001185069"/>
    </source>
</evidence>
<dbReference type="SUPFAM" id="SSF52540">
    <property type="entry name" value="P-loop containing nucleoside triphosphate hydrolases"/>
    <property type="match status" value="1"/>
</dbReference>
<dbReference type="InterPro" id="IPR011527">
    <property type="entry name" value="ABC1_TM_dom"/>
</dbReference>
<evidence type="ECO:0000256" key="3">
    <source>
        <dbReference type="ARBA" id="ARBA00022989"/>
    </source>
</evidence>
<keyword evidence="9" id="KW-1185">Reference proteome</keyword>
<accession>A0ABU1JA53</accession>
<dbReference type="Pfam" id="PF00664">
    <property type="entry name" value="ABC_membrane"/>
    <property type="match status" value="1"/>
</dbReference>
<feature type="domain" description="ABC transporter" evidence="6">
    <location>
        <begin position="298"/>
        <end position="506"/>
    </location>
</feature>
<keyword evidence="3 5" id="KW-1133">Transmembrane helix</keyword>
<dbReference type="SUPFAM" id="SSF90123">
    <property type="entry name" value="ABC transporter transmembrane region"/>
    <property type="match status" value="1"/>
</dbReference>
<keyword evidence="4 5" id="KW-0472">Membrane</keyword>
<dbReference type="InterPro" id="IPR027417">
    <property type="entry name" value="P-loop_NTPase"/>
</dbReference>
<dbReference type="Gene3D" id="3.40.50.300">
    <property type="entry name" value="P-loop containing nucleotide triphosphate hydrolases"/>
    <property type="match status" value="1"/>
</dbReference>
<sequence length="506" mass="52390">MPHDGAIAVPTERPSSAKVLRSFLRPRGKGVLVAALLFTGHQIGEAMVPISIGLVIDLAVRRSSVGDLVLWLGVLALVFVGLSFCFRGGARVSIVNEQGIAHDLRMRLLNRELQGRGSGRTSGQMLSIASSDAQRVGDFAGVVSFGVAAVAVIGFASWQLLTVSWLLALVILLGAPLLLLLVGLLAKAFERHSSSEQEAAARTASMATDYLKGLRTLKALGATEAAGSRYREQSQTARLHSTRAAGSLAALSGLTVFINGLYLLVIALIGGQLALSGAMSIGALITALGLAQLLLGPLQTLARTSSMTAQARASALRISDALLDGGIADAAPDPAGTAPESGFPRPEPGLLTAVLCPDPRRAAAFVADFGARSGPGTLVDQHHTVLFNGSLAENVALAAAGSRQLAEAVETACLGDLLEALPEGLESGIGDDGEWLSGGQRQRVGLARALAADPRVLVLQDPTSAVDSVTEGDIARRLRAMRAGKTTVLITESPALVNICDRVVQL</sequence>
<dbReference type="CDD" id="cd07346">
    <property type="entry name" value="ABC_6TM_exporters"/>
    <property type="match status" value="1"/>
</dbReference>
<keyword evidence="2 5" id="KW-0812">Transmembrane</keyword>
<keyword evidence="8" id="KW-0547">Nucleotide-binding</keyword>
<evidence type="ECO:0000259" key="6">
    <source>
        <dbReference type="PROSITE" id="PS50893"/>
    </source>
</evidence>
<feature type="domain" description="ABC transmembrane type-1" evidence="7">
    <location>
        <begin position="32"/>
        <end position="310"/>
    </location>
</feature>
<comment type="caution">
    <text evidence="8">The sequence shown here is derived from an EMBL/GenBank/DDBJ whole genome shotgun (WGS) entry which is preliminary data.</text>
</comment>
<dbReference type="InterPro" id="IPR039421">
    <property type="entry name" value="Type_1_exporter"/>
</dbReference>
<name>A0ABU1JA53_9MICC</name>
<feature type="transmembrane region" description="Helical" evidence="5">
    <location>
        <begin position="164"/>
        <end position="186"/>
    </location>
</feature>
<evidence type="ECO:0000256" key="1">
    <source>
        <dbReference type="ARBA" id="ARBA00004651"/>
    </source>
</evidence>